<dbReference type="EMBL" id="CP004120">
    <property type="protein sequence ID" value="AGT42598.1"/>
    <property type="molecule type" value="Genomic_DNA"/>
</dbReference>
<evidence type="ECO:0000313" key="1">
    <source>
        <dbReference type="EMBL" id="AGT42598.1"/>
    </source>
</evidence>
<accession>S5ZX80</accession>
<dbReference type="HOGENOM" id="CLU_2107935_0_0_12"/>
<dbReference type="Proteomes" id="UP000015620">
    <property type="component" value="Chromosome"/>
</dbReference>
<gene>
    <name evidence="1" type="ORF">TPE_0100</name>
</gene>
<dbReference type="PATRIC" id="fig|1291379.3.peg.99"/>
<reference evidence="1 2" key="1">
    <citation type="journal article" date="2013" name="PLoS ONE">
        <title>Genome-Wide Relatedness of Treponema pedis, from Gingiva and Necrotic Skin Lesions of Pigs, with the Human Oral Pathogen Treponema denticola.</title>
        <authorList>
            <person name="Svartstrom O."/>
            <person name="Mushtaq M."/>
            <person name="Pringle M."/>
            <person name="Segerman B."/>
        </authorList>
    </citation>
    <scope>NUCLEOTIDE SEQUENCE [LARGE SCALE GENOMIC DNA]</scope>
    <source>
        <strain evidence="1">T A4</strain>
    </source>
</reference>
<keyword evidence="2" id="KW-1185">Reference proteome</keyword>
<dbReference type="InterPro" id="IPR024422">
    <property type="entry name" value="Protein_unknown_function_OB"/>
</dbReference>
<dbReference type="KEGG" id="tped:TPE_0100"/>
<dbReference type="Pfam" id="PF12869">
    <property type="entry name" value="tRNA_anti-like"/>
    <property type="match status" value="1"/>
</dbReference>
<proteinExistence type="predicted"/>
<dbReference type="STRING" id="1291379.TPE_0100"/>
<evidence type="ECO:0000313" key="2">
    <source>
        <dbReference type="Proteomes" id="UP000015620"/>
    </source>
</evidence>
<organism evidence="1 2">
    <name type="scientific">Treponema pedis str. T A4</name>
    <dbReference type="NCBI Taxonomy" id="1291379"/>
    <lineage>
        <taxon>Bacteria</taxon>
        <taxon>Pseudomonadati</taxon>
        <taxon>Spirochaetota</taxon>
        <taxon>Spirochaetia</taxon>
        <taxon>Spirochaetales</taxon>
        <taxon>Treponemataceae</taxon>
        <taxon>Treponema</taxon>
    </lineage>
</organism>
<dbReference type="AlphaFoldDB" id="S5ZX80"/>
<sequence>MYYVTSEQLITEFRNNFNQAVEKYKDSIIIVEGTVSAIDYPKDGFFLDECIMCLGGTGYDSKKRLGDSVDCKMKNRESKTYIDAKITIKGEFEKANLLLNELYVALKNCEIKKRR</sequence>
<protein>
    <submittedName>
        <fullName evidence="1">Uncharacterized protein</fullName>
    </submittedName>
</protein>
<name>S5ZX80_9SPIR</name>